<dbReference type="InterPro" id="IPR003497">
    <property type="entry name" value="BRO_N_domain"/>
</dbReference>
<organism evidence="2 3">
    <name type="scientific">Streptodolium elevatio</name>
    <dbReference type="NCBI Taxonomy" id="3157996"/>
    <lineage>
        <taxon>Bacteria</taxon>
        <taxon>Bacillati</taxon>
        <taxon>Actinomycetota</taxon>
        <taxon>Actinomycetes</taxon>
        <taxon>Kitasatosporales</taxon>
        <taxon>Streptomycetaceae</taxon>
        <taxon>Streptodolium</taxon>
    </lineage>
</organism>
<evidence type="ECO:0000313" key="3">
    <source>
        <dbReference type="Proteomes" id="UP001551482"/>
    </source>
</evidence>
<dbReference type="RefSeq" id="WP_358356261.1">
    <property type="nucleotide sequence ID" value="NZ_JBEZFP010000055.1"/>
</dbReference>
<proteinExistence type="predicted"/>
<dbReference type="Proteomes" id="UP001551482">
    <property type="component" value="Unassembled WGS sequence"/>
</dbReference>
<dbReference type="PROSITE" id="PS51750">
    <property type="entry name" value="BRO_N"/>
    <property type="match status" value="1"/>
</dbReference>
<dbReference type="Pfam" id="PF02498">
    <property type="entry name" value="Bro-N"/>
    <property type="match status" value="1"/>
</dbReference>
<feature type="domain" description="Bro-N" evidence="1">
    <location>
        <begin position="1"/>
        <end position="111"/>
    </location>
</feature>
<dbReference type="InterPro" id="IPR005039">
    <property type="entry name" value="Ant_C"/>
</dbReference>
<accession>A0ABV3DK21</accession>
<reference evidence="2 3" key="1">
    <citation type="submission" date="2024-06" db="EMBL/GenBank/DDBJ databases">
        <title>The Natural Products Discovery Center: Release of the First 8490 Sequenced Strains for Exploring Actinobacteria Biosynthetic Diversity.</title>
        <authorList>
            <person name="Kalkreuter E."/>
            <person name="Kautsar S.A."/>
            <person name="Yang D."/>
            <person name="Bader C.D."/>
            <person name="Teijaro C.N."/>
            <person name="Fluegel L."/>
            <person name="Davis C.M."/>
            <person name="Simpson J.R."/>
            <person name="Lauterbach L."/>
            <person name="Steele A.D."/>
            <person name="Gui C."/>
            <person name="Meng S."/>
            <person name="Li G."/>
            <person name="Viehrig K."/>
            <person name="Ye F."/>
            <person name="Su P."/>
            <person name="Kiefer A.F."/>
            <person name="Nichols A."/>
            <person name="Cepeda A.J."/>
            <person name="Yan W."/>
            <person name="Fan B."/>
            <person name="Jiang Y."/>
            <person name="Adhikari A."/>
            <person name="Zheng C.-J."/>
            <person name="Schuster L."/>
            <person name="Cowan T.M."/>
            <person name="Smanski M.J."/>
            <person name="Chevrette M.G."/>
            <person name="De Carvalho L.P.S."/>
            <person name="Shen B."/>
        </authorList>
    </citation>
    <scope>NUCLEOTIDE SEQUENCE [LARGE SCALE GENOMIC DNA]</scope>
    <source>
        <strain evidence="2 3">NPDC048946</strain>
    </source>
</reference>
<gene>
    <name evidence="2" type="ORF">AB0C36_21320</name>
</gene>
<dbReference type="EMBL" id="JBEZFP010000055">
    <property type="protein sequence ID" value="MEU8136041.1"/>
    <property type="molecule type" value="Genomic_DNA"/>
</dbReference>
<evidence type="ECO:0000259" key="1">
    <source>
        <dbReference type="PROSITE" id="PS51750"/>
    </source>
</evidence>
<dbReference type="Pfam" id="PF03374">
    <property type="entry name" value="ANT"/>
    <property type="match status" value="1"/>
</dbReference>
<keyword evidence="3" id="KW-1185">Reference proteome</keyword>
<comment type="caution">
    <text evidence="2">The sequence shown here is derived from an EMBL/GenBank/DDBJ whole genome shotgun (WGS) entry which is preliminary data.</text>
</comment>
<evidence type="ECO:0000313" key="2">
    <source>
        <dbReference type="EMBL" id="MEU8136041.1"/>
    </source>
</evidence>
<sequence>MIPSIPEPSRSSVFDVLGHNIRFGVTEGDVVYAVASDFAKTMGHRDAEKATRLLAEDEKGTQIVGTPGGPQSMNVIYEDGLWELIFRSSLPGAQAIKKRVKEILRQIRQTGSYSVVPALPDITTPAGVLAMAEQFALTARQLVDADRKIAELEPKALAHDTFLSAHDGDVLVRQAAKVLGLKEKQLRQFLADEHLLYRRKATCGADQWDFYADHARHFHAVEQTVEHTWGTCAHYTVYVRPAGLALIQKRIAKRKAEMDEAIKNSP</sequence>
<protein>
    <submittedName>
        <fullName evidence="2">Phage antirepressor KilAC domain-containing protein</fullName>
    </submittedName>
</protein>
<dbReference type="SMART" id="SM01040">
    <property type="entry name" value="Bro-N"/>
    <property type="match status" value="1"/>
</dbReference>
<name>A0ABV3DK21_9ACTN</name>